<keyword evidence="6 8" id="KW-0472">Membrane</keyword>
<dbReference type="PROSITE" id="PS50850">
    <property type="entry name" value="MFS"/>
    <property type="match status" value="1"/>
</dbReference>
<evidence type="ECO:0000256" key="5">
    <source>
        <dbReference type="ARBA" id="ARBA00022989"/>
    </source>
</evidence>
<keyword evidence="2" id="KW-0813">Transport</keyword>
<feature type="transmembrane region" description="Helical" evidence="8">
    <location>
        <begin position="126"/>
        <end position="148"/>
    </location>
</feature>
<dbReference type="Gene3D" id="1.20.1720.10">
    <property type="entry name" value="Multidrug resistance protein D"/>
    <property type="match status" value="1"/>
</dbReference>
<name>A0A545AX09_9ACTN</name>
<evidence type="ECO:0000256" key="8">
    <source>
        <dbReference type="SAM" id="Phobius"/>
    </source>
</evidence>
<dbReference type="OrthoDB" id="9781469at2"/>
<dbReference type="AlphaFoldDB" id="A0A545AX09"/>
<feature type="transmembrane region" description="Helical" evidence="8">
    <location>
        <begin position="38"/>
        <end position="56"/>
    </location>
</feature>
<feature type="transmembrane region" description="Helical" evidence="8">
    <location>
        <begin position="188"/>
        <end position="206"/>
    </location>
</feature>
<dbReference type="Gene3D" id="1.20.1250.20">
    <property type="entry name" value="MFS general substrate transporter like domains"/>
    <property type="match status" value="1"/>
</dbReference>
<dbReference type="InParanoid" id="A0A545AX09"/>
<feature type="region of interest" description="Disordered" evidence="7">
    <location>
        <begin position="492"/>
        <end position="513"/>
    </location>
</feature>
<keyword evidence="4 8" id="KW-0812">Transmembrane</keyword>
<dbReference type="NCBIfam" id="TIGR00711">
    <property type="entry name" value="efflux_EmrB"/>
    <property type="match status" value="1"/>
</dbReference>
<dbReference type="PANTHER" id="PTHR42718">
    <property type="entry name" value="MAJOR FACILITATOR SUPERFAMILY MULTIDRUG TRANSPORTER MFSC"/>
    <property type="match status" value="1"/>
</dbReference>
<dbReference type="InterPro" id="IPR036259">
    <property type="entry name" value="MFS_trans_sf"/>
</dbReference>
<feature type="transmembrane region" description="Helical" evidence="8">
    <location>
        <begin position="218"/>
        <end position="235"/>
    </location>
</feature>
<evidence type="ECO:0000313" key="10">
    <source>
        <dbReference type="EMBL" id="TQS45811.1"/>
    </source>
</evidence>
<accession>A0A545AX09</accession>
<evidence type="ECO:0000256" key="2">
    <source>
        <dbReference type="ARBA" id="ARBA00022448"/>
    </source>
</evidence>
<proteinExistence type="predicted"/>
<keyword evidence="5 8" id="KW-1133">Transmembrane helix</keyword>
<feature type="transmembrane region" description="Helical" evidence="8">
    <location>
        <begin position="93"/>
        <end position="114"/>
    </location>
</feature>
<keyword evidence="11" id="KW-1185">Reference proteome</keyword>
<dbReference type="GO" id="GO:0022857">
    <property type="term" value="F:transmembrane transporter activity"/>
    <property type="evidence" value="ECO:0007669"/>
    <property type="project" value="InterPro"/>
</dbReference>
<dbReference type="Proteomes" id="UP000317982">
    <property type="component" value="Unassembled WGS sequence"/>
</dbReference>
<gene>
    <name evidence="10" type="ORF">FL583_08590</name>
</gene>
<sequence>MPLIAIGLGTFMLLIDVTIVNVALPDIASDLQTGLGDLQWVIDIYALALAALLLGVGSLADRFGRKRVYLVGMVLFALSSLGCALATSSETLIAARAVQGIGGAAMFATTIALINTAYTGKDRGIAFGVWGAINGAAAAAGPILGGLLAETFGWPSIFVINIPISILTFVLAMRVLKETRDPSAKLDPAGVVTFTISAAAVTYGLIRAAEDGWTETAAIVAWIVGAVALAAFLLVERSRAYPMLDLALFKRPAFTGLMLGAIMLQAGAFSAMAFTSLWVQSVLGLGPIGAGAVFLPLSIFSLVVSVLTGRFLHDRIPAGTVIGIGIALVGAGSALMALVSDGSSWSVLLPGLAVMGIGVGMAMPTLSSAATAAVPRERSGMAGGAVTMFRQLGYVLGIAVLGAVFAGRVESVVRDNGSLDDPHRVADLISGGQARVVAQSAPAAARGAAEDLVHQAFATGLRTIFLLAAAIALVGALATLILTRLRSNTPAEAPAWTAEKTGQSEPVSVASPE</sequence>
<protein>
    <submittedName>
        <fullName evidence="10">MFS transporter</fullName>
    </submittedName>
</protein>
<feature type="transmembrane region" description="Helical" evidence="8">
    <location>
        <begin position="464"/>
        <end position="482"/>
    </location>
</feature>
<keyword evidence="3" id="KW-1003">Cell membrane</keyword>
<feature type="domain" description="Major facilitator superfamily (MFS) profile" evidence="9">
    <location>
        <begin position="2"/>
        <end position="487"/>
    </location>
</feature>
<evidence type="ECO:0000313" key="11">
    <source>
        <dbReference type="Proteomes" id="UP000317982"/>
    </source>
</evidence>
<dbReference type="PRINTS" id="PR01036">
    <property type="entry name" value="TCRTETB"/>
</dbReference>
<evidence type="ECO:0000259" key="9">
    <source>
        <dbReference type="PROSITE" id="PS50850"/>
    </source>
</evidence>
<dbReference type="InterPro" id="IPR011701">
    <property type="entry name" value="MFS"/>
</dbReference>
<feature type="transmembrane region" description="Helical" evidence="8">
    <location>
        <begin position="154"/>
        <end position="176"/>
    </location>
</feature>
<evidence type="ECO:0000256" key="3">
    <source>
        <dbReference type="ARBA" id="ARBA00022475"/>
    </source>
</evidence>
<dbReference type="SUPFAM" id="SSF103473">
    <property type="entry name" value="MFS general substrate transporter"/>
    <property type="match status" value="1"/>
</dbReference>
<dbReference type="PANTHER" id="PTHR42718:SF49">
    <property type="entry name" value="EXPORT PROTEIN"/>
    <property type="match status" value="1"/>
</dbReference>
<evidence type="ECO:0000256" key="4">
    <source>
        <dbReference type="ARBA" id="ARBA00022692"/>
    </source>
</evidence>
<dbReference type="Pfam" id="PF07690">
    <property type="entry name" value="MFS_1"/>
    <property type="match status" value="1"/>
</dbReference>
<dbReference type="InterPro" id="IPR020846">
    <property type="entry name" value="MFS_dom"/>
</dbReference>
<feature type="transmembrane region" description="Helical" evidence="8">
    <location>
        <begin position="319"/>
        <end position="339"/>
    </location>
</feature>
<evidence type="ECO:0000256" key="7">
    <source>
        <dbReference type="SAM" id="MobiDB-lite"/>
    </source>
</evidence>
<feature type="transmembrane region" description="Helical" evidence="8">
    <location>
        <begin position="345"/>
        <end position="371"/>
    </location>
</feature>
<organism evidence="10 11">
    <name type="scientific">Cryptosporangium phraense</name>
    <dbReference type="NCBI Taxonomy" id="2593070"/>
    <lineage>
        <taxon>Bacteria</taxon>
        <taxon>Bacillati</taxon>
        <taxon>Actinomycetota</taxon>
        <taxon>Actinomycetes</taxon>
        <taxon>Cryptosporangiales</taxon>
        <taxon>Cryptosporangiaceae</taxon>
        <taxon>Cryptosporangium</taxon>
    </lineage>
</organism>
<dbReference type="GO" id="GO:0005886">
    <property type="term" value="C:plasma membrane"/>
    <property type="evidence" value="ECO:0007669"/>
    <property type="project" value="UniProtKB-SubCell"/>
</dbReference>
<dbReference type="InterPro" id="IPR004638">
    <property type="entry name" value="EmrB-like"/>
</dbReference>
<comment type="caution">
    <text evidence="10">The sequence shown here is derived from an EMBL/GenBank/DDBJ whole genome shotgun (WGS) entry which is preliminary data.</text>
</comment>
<comment type="subcellular location">
    <subcellularLocation>
        <location evidence="1">Cell membrane</location>
        <topology evidence="1">Multi-pass membrane protein</topology>
    </subcellularLocation>
</comment>
<evidence type="ECO:0000256" key="6">
    <source>
        <dbReference type="ARBA" id="ARBA00023136"/>
    </source>
</evidence>
<feature type="transmembrane region" description="Helical" evidence="8">
    <location>
        <begin position="68"/>
        <end position="87"/>
    </location>
</feature>
<evidence type="ECO:0000256" key="1">
    <source>
        <dbReference type="ARBA" id="ARBA00004651"/>
    </source>
</evidence>
<feature type="transmembrane region" description="Helical" evidence="8">
    <location>
        <begin position="285"/>
        <end position="307"/>
    </location>
</feature>
<feature type="transmembrane region" description="Helical" evidence="8">
    <location>
        <begin position="392"/>
        <end position="409"/>
    </location>
</feature>
<dbReference type="EMBL" id="VIRS01000004">
    <property type="protein sequence ID" value="TQS45811.1"/>
    <property type="molecule type" value="Genomic_DNA"/>
</dbReference>
<feature type="transmembrane region" description="Helical" evidence="8">
    <location>
        <begin position="256"/>
        <end position="279"/>
    </location>
</feature>
<dbReference type="CDD" id="cd17321">
    <property type="entry name" value="MFS_MMR_MDR_like"/>
    <property type="match status" value="1"/>
</dbReference>
<reference evidence="10 11" key="1">
    <citation type="submission" date="2019-07" db="EMBL/GenBank/DDBJ databases">
        <title>Cryptosporangium phraense sp. nov., isolated from plant litter.</title>
        <authorList>
            <person name="Suriyachadkun C."/>
        </authorList>
    </citation>
    <scope>NUCLEOTIDE SEQUENCE [LARGE SCALE GENOMIC DNA]</scope>
    <source>
        <strain evidence="10 11">A-T 5661</strain>
    </source>
</reference>